<dbReference type="Proteomes" id="UP000182121">
    <property type="component" value="Unassembled WGS sequence"/>
</dbReference>
<dbReference type="InterPro" id="IPR008920">
    <property type="entry name" value="TF_FadR/GntR_C"/>
</dbReference>
<dbReference type="Pfam" id="PF07729">
    <property type="entry name" value="FCD"/>
    <property type="match status" value="1"/>
</dbReference>
<evidence type="ECO:0000259" key="4">
    <source>
        <dbReference type="PROSITE" id="PS50949"/>
    </source>
</evidence>
<reference evidence="5 6" key="1">
    <citation type="submission" date="2016-10" db="EMBL/GenBank/DDBJ databases">
        <authorList>
            <person name="Varghese N."/>
            <person name="Submissions S."/>
        </authorList>
    </citation>
    <scope>NUCLEOTIDE SEQUENCE [LARGE SCALE GENOMIC DNA]</scope>
    <source>
        <strain evidence="5 6">NLAE-zl-C196</strain>
    </source>
</reference>
<dbReference type="EMBL" id="FOIO01000004">
    <property type="protein sequence ID" value="SET28196.1"/>
    <property type="molecule type" value="Genomic_DNA"/>
</dbReference>
<protein>
    <submittedName>
        <fullName evidence="5">Transcriptional regulator, GntR family</fullName>
    </submittedName>
</protein>
<gene>
    <name evidence="5" type="ORF">SAMN05216521_100479</name>
</gene>
<sequence length="227" mass="26686">MFIMVKTNLKTLAYNTIKQKIVTCEYAPGTFLNEEILTDELKISRTPIRDALSRLEQEGLIEIKPKKGITVTALSIKDVNMIFEIRKLYEPYILKNYGSFLDEDKLNEFYHIFSHKDANSECFQNNNYFYDLDSSFHQMIVDACPNVYLRQNYALIQTQSERFRFMTGNISNNRLEDTFREHIDIIVPSLQKDWDTAVEKLLYHLDESKRSTFKLVFDSIDSNNIGF</sequence>
<proteinExistence type="predicted"/>
<evidence type="ECO:0000313" key="6">
    <source>
        <dbReference type="Proteomes" id="UP000182121"/>
    </source>
</evidence>
<feature type="domain" description="HTH gntR-type" evidence="4">
    <location>
        <begin position="7"/>
        <end position="74"/>
    </location>
</feature>
<dbReference type="InterPro" id="IPR000524">
    <property type="entry name" value="Tscrpt_reg_HTH_GntR"/>
</dbReference>
<dbReference type="AlphaFoldDB" id="A0A1I0D7J8"/>
<dbReference type="RefSeq" id="WP_081352023.1">
    <property type="nucleotide sequence ID" value="NZ_AP031445.1"/>
</dbReference>
<dbReference type="CDD" id="cd07377">
    <property type="entry name" value="WHTH_GntR"/>
    <property type="match status" value="1"/>
</dbReference>
<accession>A0A1I0D7J8</accession>
<dbReference type="PANTHER" id="PTHR43537">
    <property type="entry name" value="TRANSCRIPTIONAL REGULATOR, GNTR FAMILY"/>
    <property type="match status" value="1"/>
</dbReference>
<dbReference type="PRINTS" id="PR00035">
    <property type="entry name" value="HTHGNTR"/>
</dbReference>
<dbReference type="PANTHER" id="PTHR43537:SF51">
    <property type="entry name" value="HTH-TYPE TRANSCRIPTIONAL REGULATOR LGOR-RELATED"/>
    <property type="match status" value="1"/>
</dbReference>
<dbReference type="SUPFAM" id="SSF46785">
    <property type="entry name" value="Winged helix' DNA-binding domain"/>
    <property type="match status" value="1"/>
</dbReference>
<comment type="caution">
    <text evidence="5">The sequence shown here is derived from an EMBL/GenBank/DDBJ whole genome shotgun (WGS) entry which is preliminary data.</text>
</comment>
<dbReference type="GO" id="GO:0003700">
    <property type="term" value="F:DNA-binding transcription factor activity"/>
    <property type="evidence" value="ECO:0007669"/>
    <property type="project" value="InterPro"/>
</dbReference>
<dbReference type="Gene3D" id="1.10.10.10">
    <property type="entry name" value="Winged helix-like DNA-binding domain superfamily/Winged helix DNA-binding domain"/>
    <property type="match status" value="1"/>
</dbReference>
<keyword evidence="2" id="KW-0238">DNA-binding</keyword>
<evidence type="ECO:0000313" key="5">
    <source>
        <dbReference type="EMBL" id="SET28196.1"/>
    </source>
</evidence>
<evidence type="ECO:0000256" key="3">
    <source>
        <dbReference type="ARBA" id="ARBA00023163"/>
    </source>
</evidence>
<dbReference type="PROSITE" id="PS50949">
    <property type="entry name" value="HTH_GNTR"/>
    <property type="match status" value="1"/>
</dbReference>
<dbReference type="InterPro" id="IPR011711">
    <property type="entry name" value="GntR_C"/>
</dbReference>
<dbReference type="Pfam" id="PF00392">
    <property type="entry name" value="GntR"/>
    <property type="match status" value="1"/>
</dbReference>
<name>A0A1I0D7J8_9FIRM</name>
<dbReference type="InterPro" id="IPR036388">
    <property type="entry name" value="WH-like_DNA-bd_sf"/>
</dbReference>
<dbReference type="SUPFAM" id="SSF48008">
    <property type="entry name" value="GntR ligand-binding domain-like"/>
    <property type="match status" value="1"/>
</dbReference>
<organism evidence="5 6">
    <name type="scientific">Enterocloster clostridioformis</name>
    <dbReference type="NCBI Taxonomy" id="1531"/>
    <lineage>
        <taxon>Bacteria</taxon>
        <taxon>Bacillati</taxon>
        <taxon>Bacillota</taxon>
        <taxon>Clostridia</taxon>
        <taxon>Lachnospirales</taxon>
        <taxon>Lachnospiraceae</taxon>
        <taxon>Enterocloster</taxon>
    </lineage>
</organism>
<dbReference type="GO" id="GO:0003677">
    <property type="term" value="F:DNA binding"/>
    <property type="evidence" value="ECO:0007669"/>
    <property type="project" value="UniProtKB-KW"/>
</dbReference>
<evidence type="ECO:0000256" key="2">
    <source>
        <dbReference type="ARBA" id="ARBA00023125"/>
    </source>
</evidence>
<dbReference type="SMART" id="SM00345">
    <property type="entry name" value="HTH_GNTR"/>
    <property type="match status" value="1"/>
</dbReference>
<keyword evidence="3" id="KW-0804">Transcription</keyword>
<dbReference type="InterPro" id="IPR036390">
    <property type="entry name" value="WH_DNA-bd_sf"/>
</dbReference>
<dbReference type="Gene3D" id="1.20.120.530">
    <property type="entry name" value="GntR ligand-binding domain-like"/>
    <property type="match status" value="1"/>
</dbReference>
<keyword evidence="1" id="KW-0805">Transcription regulation</keyword>
<evidence type="ECO:0000256" key="1">
    <source>
        <dbReference type="ARBA" id="ARBA00023015"/>
    </source>
</evidence>